<sequence length="164" mass="17029">MNTKIAVLALLAVLAVAASAAPVSQTKYLEYFEDWDAPNRLGASWTSCGGANDKFKISSVVVTPEPIVKGGDLKVTFNGVLASNVTAGEMNLSMKWGFLTVLTQTVDVCTVDPTAPCPLAAGQLSISSVSAIPASTPSGTYTATIKVTDQTKTQISCVTLNLSI</sequence>
<dbReference type="OMA" id="HQTYDLC"/>
<dbReference type="Gene3D" id="2.70.220.10">
    <property type="entry name" value="Ganglioside GM2 activator"/>
    <property type="match status" value="1"/>
</dbReference>
<feature type="signal peptide" evidence="3">
    <location>
        <begin position="1"/>
        <end position="20"/>
    </location>
</feature>
<dbReference type="SUPFAM" id="SSF81296">
    <property type="entry name" value="E set domains"/>
    <property type="match status" value="1"/>
</dbReference>
<proteinExistence type="predicted"/>
<dbReference type="OrthoDB" id="6409159at2759"/>
<keyword evidence="6" id="KW-1185">Reference proteome</keyword>
<dbReference type="InterPro" id="IPR036846">
    <property type="entry name" value="GM2-AP_sf"/>
</dbReference>
<dbReference type="InParanoid" id="A0A0D2X1Y5"/>
<dbReference type="Proteomes" id="UP000008743">
    <property type="component" value="Unassembled WGS sequence"/>
</dbReference>
<organism evidence="5 6">
    <name type="scientific">Capsaspora owczarzaki (strain ATCC 30864)</name>
    <dbReference type="NCBI Taxonomy" id="595528"/>
    <lineage>
        <taxon>Eukaryota</taxon>
        <taxon>Filasterea</taxon>
        <taxon>Capsaspora</taxon>
    </lineage>
</organism>
<dbReference type="PANTHER" id="PTHR11306:SF60">
    <property type="entry name" value="COUNTIN-3-RELATED"/>
    <property type="match status" value="1"/>
</dbReference>
<evidence type="ECO:0000256" key="3">
    <source>
        <dbReference type="SAM" id="SignalP"/>
    </source>
</evidence>
<dbReference type="RefSeq" id="XP_004349483.1">
    <property type="nucleotide sequence ID" value="XM_004349433.2"/>
</dbReference>
<keyword evidence="2 3" id="KW-0732">Signal</keyword>
<accession>A0A0D2X1Y5</accession>
<dbReference type="PANTHER" id="PTHR11306">
    <property type="entry name" value="NIEMANN PICK TYPE C2 PROTEIN NPC2-RELATED"/>
    <property type="match status" value="1"/>
</dbReference>
<evidence type="ECO:0000256" key="1">
    <source>
        <dbReference type="ARBA" id="ARBA00002053"/>
    </source>
</evidence>
<evidence type="ECO:0000313" key="5">
    <source>
        <dbReference type="EMBL" id="KJE91619.1"/>
    </source>
</evidence>
<evidence type="ECO:0000259" key="4">
    <source>
        <dbReference type="SMART" id="SM00737"/>
    </source>
</evidence>
<dbReference type="SMART" id="SM00737">
    <property type="entry name" value="ML"/>
    <property type="match status" value="1"/>
</dbReference>
<protein>
    <recommendedName>
        <fullName evidence="4">MD-2-related lipid-recognition domain-containing protein</fullName>
    </recommendedName>
</protein>
<name>A0A0D2X1Y5_CAPO3</name>
<dbReference type="GO" id="GO:0015918">
    <property type="term" value="P:sterol transport"/>
    <property type="evidence" value="ECO:0007669"/>
    <property type="project" value="InterPro"/>
</dbReference>
<dbReference type="Pfam" id="PF02221">
    <property type="entry name" value="E1_DerP2_DerF2"/>
    <property type="match status" value="1"/>
</dbReference>
<gene>
    <name evidence="5" type="ORF">CAOG_002733</name>
</gene>
<dbReference type="AlphaFoldDB" id="A0A0D2X1Y5"/>
<evidence type="ECO:0000256" key="2">
    <source>
        <dbReference type="ARBA" id="ARBA00022729"/>
    </source>
</evidence>
<feature type="domain" description="MD-2-related lipid-recognition" evidence="4">
    <location>
        <begin position="45"/>
        <end position="162"/>
    </location>
</feature>
<dbReference type="FunCoup" id="A0A0D2X1Y5">
    <property type="interactions" value="1"/>
</dbReference>
<dbReference type="InterPro" id="IPR039670">
    <property type="entry name" value="NPC2-like"/>
</dbReference>
<feature type="chain" id="PRO_5002254975" description="MD-2-related lipid-recognition domain-containing protein" evidence="3">
    <location>
        <begin position="21"/>
        <end position="164"/>
    </location>
</feature>
<dbReference type="PhylomeDB" id="A0A0D2X1Y5"/>
<dbReference type="eggNOG" id="KOG4680">
    <property type="taxonomic scope" value="Eukaryota"/>
</dbReference>
<dbReference type="GO" id="GO:0032934">
    <property type="term" value="F:sterol binding"/>
    <property type="evidence" value="ECO:0007669"/>
    <property type="project" value="InterPro"/>
</dbReference>
<dbReference type="EMBL" id="KE346362">
    <property type="protein sequence ID" value="KJE91619.1"/>
    <property type="molecule type" value="Genomic_DNA"/>
</dbReference>
<dbReference type="InterPro" id="IPR014756">
    <property type="entry name" value="Ig_E-set"/>
</dbReference>
<dbReference type="InterPro" id="IPR003172">
    <property type="entry name" value="ML_dom"/>
</dbReference>
<reference evidence="6" key="1">
    <citation type="submission" date="2011-02" db="EMBL/GenBank/DDBJ databases">
        <title>The Genome Sequence of Capsaspora owczarzaki ATCC 30864.</title>
        <authorList>
            <person name="Russ C."/>
            <person name="Cuomo C."/>
            <person name="Burger G."/>
            <person name="Gray M.W."/>
            <person name="Holland P.W.H."/>
            <person name="King N."/>
            <person name="Lang F.B.F."/>
            <person name="Roger A.J."/>
            <person name="Ruiz-Trillo I."/>
            <person name="Young S.K."/>
            <person name="Zeng Q."/>
            <person name="Gargeya S."/>
            <person name="Alvarado L."/>
            <person name="Berlin A."/>
            <person name="Chapman S.B."/>
            <person name="Chen Z."/>
            <person name="Freedman E."/>
            <person name="Gellesch M."/>
            <person name="Goldberg J."/>
            <person name="Griggs A."/>
            <person name="Gujja S."/>
            <person name="Heilman E."/>
            <person name="Heiman D."/>
            <person name="Howarth C."/>
            <person name="Mehta T."/>
            <person name="Neiman D."/>
            <person name="Pearson M."/>
            <person name="Roberts A."/>
            <person name="Saif S."/>
            <person name="Shea T."/>
            <person name="Shenoy N."/>
            <person name="Sisk P."/>
            <person name="Stolte C."/>
            <person name="Sykes S."/>
            <person name="White J."/>
            <person name="Yandava C."/>
            <person name="Haas B."/>
            <person name="Nusbaum C."/>
            <person name="Birren B."/>
        </authorList>
    </citation>
    <scope>NUCLEOTIDE SEQUENCE</scope>
    <source>
        <strain evidence="6">ATCC 30864</strain>
    </source>
</reference>
<evidence type="ECO:0000313" key="6">
    <source>
        <dbReference type="Proteomes" id="UP000008743"/>
    </source>
</evidence>
<comment type="function">
    <text evidence="1">Catalyzes the intermembrane transfer of phosphatidylglycerol and phosphatidylinositol.</text>
</comment>